<dbReference type="InterPro" id="IPR003598">
    <property type="entry name" value="Ig_sub2"/>
</dbReference>
<dbReference type="EMBL" id="JAGXEW010000032">
    <property type="protein sequence ID" value="KAK1155079.1"/>
    <property type="molecule type" value="Genomic_DNA"/>
</dbReference>
<dbReference type="Gene3D" id="2.60.40.10">
    <property type="entry name" value="Immunoglobulins"/>
    <property type="match status" value="3"/>
</dbReference>
<keyword evidence="5" id="KW-0472">Membrane</keyword>
<comment type="caution">
    <text evidence="8">The sequence shown here is derived from an EMBL/GenBank/DDBJ whole genome shotgun (WGS) entry which is preliminary data.</text>
</comment>
<dbReference type="Pfam" id="PF24518">
    <property type="entry name" value="Ig_CD22"/>
    <property type="match status" value="1"/>
</dbReference>
<evidence type="ECO:0000256" key="4">
    <source>
        <dbReference type="ARBA" id="ARBA00046458"/>
    </source>
</evidence>
<feature type="chain" id="PRO_5042018243" description="B-cell receptor CD22" evidence="6">
    <location>
        <begin position="22"/>
        <end position="354"/>
    </location>
</feature>
<dbReference type="Pfam" id="PF13895">
    <property type="entry name" value="Ig_2"/>
    <property type="match status" value="2"/>
</dbReference>
<dbReference type="InterPro" id="IPR056386">
    <property type="entry name" value="Ig_CD22"/>
</dbReference>
<keyword evidence="9" id="KW-1185">Reference proteome</keyword>
<dbReference type="InterPro" id="IPR036179">
    <property type="entry name" value="Ig-like_dom_sf"/>
</dbReference>
<dbReference type="CDD" id="cd00096">
    <property type="entry name" value="Ig"/>
    <property type="match status" value="1"/>
</dbReference>
<accession>A0AAD8CQ23</accession>
<sequence>MLVKGMFFISVIALLVVPAIQELEFKVHYSHDQMCALRGTSVVIPCTYYYPERSGNTEVSIQTVKWFWLPDTGPISADSSIYAYHSTESLVSPPFKHRTDYLGNKVRNCRLKMQDLQSSDTGRYYFRFETHPPQTKFTGIPGVDLSVTEPKVILDPPVLYNYVKEGSFVSLTCGFDRCPLSESSFVWYREGQTIRNATSNNLQFNVSSEHSGNYYCATNENSNIKSKAFKLNVKYPPRNTSVSVSPPGEIVPGIPVILTCSSNANPPVSSYTWFKTSRNHVVKSGPEQSLIFENISLHDSGEYYCESINEIGRSVSLAVPLTVNSTMNTIIIVIMGLVAAVNIVILVVVVNVRK</sequence>
<keyword evidence="5" id="KW-0812">Transmembrane</keyword>
<feature type="domain" description="Ig-like" evidence="7">
    <location>
        <begin position="237"/>
        <end position="316"/>
    </location>
</feature>
<evidence type="ECO:0000256" key="1">
    <source>
        <dbReference type="ARBA" id="ARBA00040106"/>
    </source>
</evidence>
<comment type="function">
    <text evidence="3">Most highly expressed siglec (sialic acid-binding immunoglobulin-like lectin) on B-cells that plays a role in various aspects of B-cell biology including differentiation, antigen presentation, and trafficking to bone marrow. Binds to alpha 2,6-linked sialic acid residues of surface molecules such as CD22 itself, CD45 and IgM in a cis configuration. Can also bind to ligands on other cells as an adhesion molecule in a trans configuration. Acts as an inhibitory coreceptor on the surface of B-cells and inhibits B-cell receptor induced signaling, characterized by inhibition of the calcium mobilization and cellular activation. Mechanistically, the immunoreceptor tyrosine-based inhibitory motif domain is phosphorylated by the Src kinase LYN, which in turn leads to the recruitment of the protein tyrosine phosphatase 1/PTPN6, leading to the negative regulation of BCR signaling. If this negative signaling from is of sufficient strength, apoptosis of the B-cell can be induced.</text>
</comment>
<keyword evidence="6" id="KW-0732">Signal</keyword>
<evidence type="ECO:0000256" key="2">
    <source>
        <dbReference type="ARBA" id="ARBA00041781"/>
    </source>
</evidence>
<dbReference type="PANTHER" id="PTHR46013:SF8">
    <property type="entry name" value="B-CELL RECEPTOR CD22-RELATED"/>
    <property type="match status" value="1"/>
</dbReference>
<evidence type="ECO:0000259" key="7">
    <source>
        <dbReference type="PROSITE" id="PS50835"/>
    </source>
</evidence>
<protein>
    <recommendedName>
        <fullName evidence="1">B-cell receptor CD22</fullName>
    </recommendedName>
    <alternativeName>
        <fullName evidence="2">Sialic acid-binding Ig-like lectin 2</fullName>
    </alternativeName>
</protein>
<comment type="subunit">
    <text evidence="4">Predominantly monomer of isoform CD22-beta. Also found as heterodimer of isoform CD22-beta and a shorter isoform. Interacts with PTPN6/SHP-1, LYN, SYK, PIK3R1/PIK3R2 and PLCG1 upon phosphorylation. Interacts with GRB2, INPP5D and SHC1 upon phosphorylation. May form a complex with INPP5D/SHIP, GRB2 and SHC1.</text>
</comment>
<organism evidence="8 9">
    <name type="scientific">Acipenser oxyrinchus oxyrinchus</name>
    <dbReference type="NCBI Taxonomy" id="40147"/>
    <lineage>
        <taxon>Eukaryota</taxon>
        <taxon>Metazoa</taxon>
        <taxon>Chordata</taxon>
        <taxon>Craniata</taxon>
        <taxon>Vertebrata</taxon>
        <taxon>Euteleostomi</taxon>
        <taxon>Actinopterygii</taxon>
        <taxon>Chondrostei</taxon>
        <taxon>Acipenseriformes</taxon>
        <taxon>Acipenseridae</taxon>
        <taxon>Acipenser</taxon>
    </lineage>
</organism>
<name>A0AAD8CQ23_ACIOX</name>
<dbReference type="SMART" id="SM00408">
    <property type="entry name" value="IGc2"/>
    <property type="match status" value="2"/>
</dbReference>
<gene>
    <name evidence="8" type="primary">CD22</name>
    <name evidence="8" type="ORF">AOXY_G27440</name>
</gene>
<evidence type="ECO:0000256" key="5">
    <source>
        <dbReference type="SAM" id="Phobius"/>
    </source>
</evidence>
<proteinExistence type="predicted"/>
<feature type="signal peptide" evidence="6">
    <location>
        <begin position="1"/>
        <end position="21"/>
    </location>
</feature>
<keyword evidence="5" id="KW-1133">Transmembrane helix</keyword>
<reference evidence="8" key="1">
    <citation type="submission" date="2022-02" db="EMBL/GenBank/DDBJ databases">
        <title>Atlantic sturgeon de novo genome assembly.</title>
        <authorList>
            <person name="Stock M."/>
            <person name="Klopp C."/>
            <person name="Guiguen Y."/>
            <person name="Cabau C."/>
            <person name="Parinello H."/>
            <person name="Santidrian Yebra-Pimentel E."/>
            <person name="Kuhl H."/>
            <person name="Dirks R.P."/>
            <person name="Guessner J."/>
            <person name="Wuertz S."/>
            <person name="Du K."/>
            <person name="Schartl M."/>
        </authorList>
    </citation>
    <scope>NUCLEOTIDE SEQUENCE</scope>
    <source>
        <strain evidence="8">STURGEONOMICS-FGT-2020</strain>
        <tissue evidence="8">Whole blood</tissue>
    </source>
</reference>
<feature type="transmembrane region" description="Helical" evidence="5">
    <location>
        <begin position="330"/>
        <end position="352"/>
    </location>
</feature>
<dbReference type="InterPro" id="IPR013783">
    <property type="entry name" value="Ig-like_fold"/>
</dbReference>
<dbReference type="PANTHER" id="PTHR46013">
    <property type="entry name" value="VASCULAR CELL ADHESION MOLECULE 1"/>
    <property type="match status" value="1"/>
</dbReference>
<feature type="domain" description="Ig-like" evidence="7">
    <location>
        <begin position="150"/>
        <end position="232"/>
    </location>
</feature>
<keyword evidence="8" id="KW-0675">Receptor</keyword>
<evidence type="ECO:0000256" key="6">
    <source>
        <dbReference type="SAM" id="SignalP"/>
    </source>
</evidence>
<dbReference type="SUPFAM" id="SSF48726">
    <property type="entry name" value="Immunoglobulin"/>
    <property type="match status" value="3"/>
</dbReference>
<evidence type="ECO:0000313" key="8">
    <source>
        <dbReference type="EMBL" id="KAK1155079.1"/>
    </source>
</evidence>
<evidence type="ECO:0000256" key="3">
    <source>
        <dbReference type="ARBA" id="ARBA00045430"/>
    </source>
</evidence>
<dbReference type="InterPro" id="IPR003599">
    <property type="entry name" value="Ig_sub"/>
</dbReference>
<evidence type="ECO:0000313" key="9">
    <source>
        <dbReference type="Proteomes" id="UP001230051"/>
    </source>
</evidence>
<dbReference type="PROSITE" id="PS50835">
    <property type="entry name" value="IG_LIKE"/>
    <property type="match status" value="2"/>
</dbReference>
<dbReference type="AlphaFoldDB" id="A0AAD8CQ23"/>
<dbReference type="SMART" id="SM00409">
    <property type="entry name" value="IG"/>
    <property type="match status" value="3"/>
</dbReference>
<dbReference type="Proteomes" id="UP001230051">
    <property type="component" value="Unassembled WGS sequence"/>
</dbReference>
<dbReference type="InterPro" id="IPR007110">
    <property type="entry name" value="Ig-like_dom"/>
</dbReference>